<dbReference type="Proteomes" id="UP000729357">
    <property type="component" value="Unassembled WGS sequence"/>
</dbReference>
<name>A0A9P8K3B6_AURME</name>
<dbReference type="AlphaFoldDB" id="A0A9P8K3B6"/>
<protein>
    <submittedName>
        <fullName evidence="1">Glycosyl hydrolase-like protein</fullName>
    </submittedName>
</protein>
<reference evidence="1" key="2">
    <citation type="submission" date="2021-08" db="EMBL/GenBank/DDBJ databases">
        <authorList>
            <person name="Gostincar C."/>
            <person name="Sun X."/>
            <person name="Song Z."/>
            <person name="Gunde-Cimerman N."/>
        </authorList>
    </citation>
    <scope>NUCLEOTIDE SEQUENCE</scope>
    <source>
        <strain evidence="1">EXF-9298</strain>
    </source>
</reference>
<keyword evidence="2" id="KW-1185">Reference proteome</keyword>
<organism evidence="1 2">
    <name type="scientific">Aureobasidium melanogenum</name>
    <name type="common">Aureobasidium pullulans var. melanogenum</name>
    <dbReference type="NCBI Taxonomy" id="46634"/>
    <lineage>
        <taxon>Eukaryota</taxon>
        <taxon>Fungi</taxon>
        <taxon>Dikarya</taxon>
        <taxon>Ascomycota</taxon>
        <taxon>Pezizomycotina</taxon>
        <taxon>Dothideomycetes</taxon>
        <taxon>Dothideomycetidae</taxon>
        <taxon>Dothideales</taxon>
        <taxon>Saccotheciaceae</taxon>
        <taxon>Aureobasidium</taxon>
    </lineage>
</organism>
<dbReference type="EMBL" id="JAHFXS010000001">
    <property type="protein sequence ID" value="KAG9991766.1"/>
    <property type="molecule type" value="Genomic_DNA"/>
</dbReference>
<evidence type="ECO:0000313" key="2">
    <source>
        <dbReference type="Proteomes" id="UP000729357"/>
    </source>
</evidence>
<gene>
    <name evidence="1" type="ORF">KCU98_g161</name>
</gene>
<evidence type="ECO:0000313" key="1">
    <source>
        <dbReference type="EMBL" id="KAG9991766.1"/>
    </source>
</evidence>
<sequence>MPPSQHLLLALREVILGQEHLGRRILRCRAGRRERQLEDTVLKVEPPRLHASPRHQNRFIDGLIDVSPEALPSEYDGDSGVDGQVLAIPVVAPVVGVRWYVRPERETCYTGTFKSVVIRIHCERLAGKVASLVSVFVVHVVRNTNLCEDSWTRTHLLLGFFTQVLELVAEAVSDGTFTNLYRESRAQNRFLWVGDTIVEVRSEDSLRVVIFRAFDRREDTSDHVSVGAIMIQPEVTGTRKKHSPNFQPGSLFQPYRESSTKVAKIEGVLLHSPAETSKHGLEGCRCGTLFQVLVCWPFGQIFPANVAFVWLVHAFPSNDDVVLKVSCFFNTLSQNLVSAKEVSLEIVLDVHAVEHSLGGEFFASKEEGENGLTGEALVVGGPDHLGEFGRFWPCVLNESSLCSEESLWVQTASIDGPHRGTRATCESRPDILVRVHEDVEAVLLGQAQDVDGMLDPLFIILSWTSMLDSLPGINVTDCIVSPSLQAVEVGMGFFKTERSSSEGDVITFEELVFDMRTLIGIQRVFGIASDVYSV</sequence>
<dbReference type="GO" id="GO:0016787">
    <property type="term" value="F:hydrolase activity"/>
    <property type="evidence" value="ECO:0007669"/>
    <property type="project" value="UniProtKB-KW"/>
</dbReference>
<keyword evidence="1" id="KW-0378">Hydrolase</keyword>
<reference evidence="1" key="1">
    <citation type="journal article" date="2021" name="J Fungi (Basel)">
        <title>Virulence traits and population genomics of the black yeast Aureobasidium melanogenum.</title>
        <authorList>
            <person name="Cernosa A."/>
            <person name="Sun X."/>
            <person name="Gostincar C."/>
            <person name="Fang C."/>
            <person name="Gunde-Cimerman N."/>
            <person name="Song Z."/>
        </authorList>
    </citation>
    <scope>NUCLEOTIDE SEQUENCE</scope>
    <source>
        <strain evidence="1">EXF-9298</strain>
    </source>
</reference>
<accession>A0A9P8K3B6</accession>
<proteinExistence type="predicted"/>
<feature type="non-terminal residue" evidence="1">
    <location>
        <position position="534"/>
    </location>
</feature>
<comment type="caution">
    <text evidence="1">The sequence shown here is derived from an EMBL/GenBank/DDBJ whole genome shotgun (WGS) entry which is preliminary data.</text>
</comment>